<keyword evidence="2" id="KW-1185">Reference proteome</keyword>
<dbReference type="PANTHER" id="PTHR34071:SF2">
    <property type="entry name" value="FLAVIN-NUCLEOTIDE-BINDING PROTEIN"/>
    <property type="match status" value="1"/>
</dbReference>
<dbReference type="InterPro" id="IPR024747">
    <property type="entry name" value="Pyridox_Oxase-rel"/>
</dbReference>
<dbReference type="Proteomes" id="UP001205748">
    <property type="component" value="Unassembled WGS sequence"/>
</dbReference>
<accession>A0AAE3HI07</accession>
<dbReference type="SUPFAM" id="SSF50475">
    <property type="entry name" value="FMN-binding split barrel"/>
    <property type="match status" value="1"/>
</dbReference>
<evidence type="ECO:0000313" key="2">
    <source>
        <dbReference type="Proteomes" id="UP001205748"/>
    </source>
</evidence>
<gene>
    <name evidence="1" type="ORF">NSA47_13135</name>
</gene>
<sequence>MFKDMRRKDRKLGNAETLEILKNGEYGILSTISENGYPYAVPLSYIYMNDSIYFDCSLEGQKLDNIKHDDKVSFCVIGKTHVLPDKFTTNYESAMIVGRASEVLDEEKNKVLLELLHKYSPNDIEKGKEYIKKSDRATKIIKINIEHISGKARK</sequence>
<name>A0AAE3HI07_9FIRM</name>
<protein>
    <submittedName>
        <fullName evidence="1">Pyridoxamine 5'-phosphate oxidase family protein</fullName>
    </submittedName>
</protein>
<reference evidence="1" key="1">
    <citation type="submission" date="2022-07" db="EMBL/GenBank/DDBJ databases">
        <title>Enhanced cultured diversity of the mouse gut microbiota enables custom-made synthetic communities.</title>
        <authorList>
            <person name="Afrizal A."/>
        </authorList>
    </citation>
    <scope>NUCLEOTIDE SEQUENCE</scope>
    <source>
        <strain evidence="1">DSM 28593</strain>
    </source>
</reference>
<dbReference type="AlphaFoldDB" id="A0AAE3HI07"/>
<proteinExistence type="predicted"/>
<dbReference type="EMBL" id="JANKAS010000015">
    <property type="protein sequence ID" value="MCR1899917.1"/>
    <property type="molecule type" value="Genomic_DNA"/>
</dbReference>
<dbReference type="PANTHER" id="PTHR34071">
    <property type="entry name" value="5-NITROIMIDAZOLE ANTIBIOTICS RESISTANCE PROTEIN, NIMA-FAMILY-RELATED PROTEIN-RELATED"/>
    <property type="match status" value="1"/>
</dbReference>
<comment type="caution">
    <text evidence="1">The sequence shown here is derived from an EMBL/GenBank/DDBJ whole genome shotgun (WGS) entry which is preliminary data.</text>
</comment>
<dbReference type="RefSeq" id="WP_257532719.1">
    <property type="nucleotide sequence ID" value="NZ_JANKAS010000015.1"/>
</dbReference>
<organism evidence="1 2">
    <name type="scientific">Irregularibacter muris</name>
    <dbReference type="NCBI Taxonomy" id="1796619"/>
    <lineage>
        <taxon>Bacteria</taxon>
        <taxon>Bacillati</taxon>
        <taxon>Bacillota</taxon>
        <taxon>Clostridia</taxon>
        <taxon>Eubacteriales</taxon>
        <taxon>Eubacteriaceae</taxon>
        <taxon>Irregularibacter</taxon>
    </lineage>
</organism>
<dbReference type="Gene3D" id="2.30.110.10">
    <property type="entry name" value="Electron Transport, Fmn-binding Protein, Chain A"/>
    <property type="match status" value="1"/>
</dbReference>
<evidence type="ECO:0000313" key="1">
    <source>
        <dbReference type="EMBL" id="MCR1899917.1"/>
    </source>
</evidence>
<dbReference type="Pfam" id="PF12900">
    <property type="entry name" value="Pyridox_ox_2"/>
    <property type="match status" value="1"/>
</dbReference>
<dbReference type="InterPro" id="IPR012349">
    <property type="entry name" value="Split_barrel_FMN-bd"/>
</dbReference>